<dbReference type="PANTHER" id="PTHR35046">
    <property type="entry name" value="ZINC KNUCKLE (CCHC-TYPE) FAMILY PROTEIN"/>
    <property type="match status" value="1"/>
</dbReference>
<dbReference type="PANTHER" id="PTHR35046:SF9">
    <property type="entry name" value="RNA-DIRECTED DNA POLYMERASE"/>
    <property type="match status" value="1"/>
</dbReference>
<gene>
    <name evidence="9" type="ORF">Sango_0029700</name>
</gene>
<dbReference type="EMBL" id="JACGWL010000001">
    <property type="protein sequence ID" value="KAK4409567.1"/>
    <property type="molecule type" value="Genomic_DNA"/>
</dbReference>
<protein>
    <recommendedName>
        <fullName evidence="8">Reverse transcriptase RNase H-like domain-containing protein</fullName>
    </recommendedName>
</protein>
<reference evidence="9" key="2">
    <citation type="journal article" date="2024" name="Plant">
        <title>Genomic evolution and insights into agronomic trait innovations of Sesamum species.</title>
        <authorList>
            <person name="Miao H."/>
            <person name="Wang L."/>
            <person name="Qu L."/>
            <person name="Liu H."/>
            <person name="Sun Y."/>
            <person name="Le M."/>
            <person name="Wang Q."/>
            <person name="Wei S."/>
            <person name="Zheng Y."/>
            <person name="Lin W."/>
            <person name="Duan Y."/>
            <person name="Cao H."/>
            <person name="Xiong S."/>
            <person name="Wang X."/>
            <person name="Wei L."/>
            <person name="Li C."/>
            <person name="Ma Q."/>
            <person name="Ju M."/>
            <person name="Zhao R."/>
            <person name="Li G."/>
            <person name="Mu C."/>
            <person name="Tian Q."/>
            <person name="Mei H."/>
            <person name="Zhang T."/>
            <person name="Gao T."/>
            <person name="Zhang H."/>
        </authorList>
    </citation>
    <scope>NUCLEOTIDE SEQUENCE</scope>
    <source>
        <strain evidence="9">K16</strain>
    </source>
</reference>
<keyword evidence="5" id="KW-0378">Hydrolase</keyword>
<keyword evidence="6" id="KW-0695">RNA-directed DNA polymerase</keyword>
<dbReference type="InterPro" id="IPR041373">
    <property type="entry name" value="RT_RNaseH"/>
</dbReference>
<dbReference type="GO" id="GO:0004519">
    <property type="term" value="F:endonuclease activity"/>
    <property type="evidence" value="ECO:0007669"/>
    <property type="project" value="UniProtKB-KW"/>
</dbReference>
<feature type="domain" description="Reverse transcriptase RNase H-like" evidence="8">
    <location>
        <begin position="2"/>
        <end position="47"/>
    </location>
</feature>
<evidence type="ECO:0000256" key="3">
    <source>
        <dbReference type="ARBA" id="ARBA00022722"/>
    </source>
</evidence>
<dbReference type="GO" id="GO:0003964">
    <property type="term" value="F:RNA-directed DNA polymerase activity"/>
    <property type="evidence" value="ECO:0007669"/>
    <property type="project" value="UniProtKB-KW"/>
</dbReference>
<keyword evidence="3" id="KW-0540">Nuclease</keyword>
<proteinExistence type="predicted"/>
<dbReference type="GO" id="GO:0016787">
    <property type="term" value="F:hydrolase activity"/>
    <property type="evidence" value="ECO:0007669"/>
    <property type="project" value="UniProtKB-KW"/>
</dbReference>
<comment type="caution">
    <text evidence="9">The sequence shown here is derived from an EMBL/GenBank/DDBJ whole genome shotgun (WGS) entry which is preliminary data.</text>
</comment>
<feature type="coiled-coil region" evidence="7">
    <location>
        <begin position="78"/>
        <end position="105"/>
    </location>
</feature>
<dbReference type="AlphaFoldDB" id="A0AAE1XCU0"/>
<evidence type="ECO:0000256" key="7">
    <source>
        <dbReference type="SAM" id="Coils"/>
    </source>
</evidence>
<name>A0AAE1XCU0_9LAMI</name>
<organism evidence="9 10">
    <name type="scientific">Sesamum angolense</name>
    <dbReference type="NCBI Taxonomy" id="2727404"/>
    <lineage>
        <taxon>Eukaryota</taxon>
        <taxon>Viridiplantae</taxon>
        <taxon>Streptophyta</taxon>
        <taxon>Embryophyta</taxon>
        <taxon>Tracheophyta</taxon>
        <taxon>Spermatophyta</taxon>
        <taxon>Magnoliopsida</taxon>
        <taxon>eudicotyledons</taxon>
        <taxon>Gunneridae</taxon>
        <taxon>Pentapetalae</taxon>
        <taxon>asterids</taxon>
        <taxon>lamiids</taxon>
        <taxon>Lamiales</taxon>
        <taxon>Pedaliaceae</taxon>
        <taxon>Sesamum</taxon>
    </lineage>
</organism>
<evidence type="ECO:0000256" key="1">
    <source>
        <dbReference type="ARBA" id="ARBA00022679"/>
    </source>
</evidence>
<keyword evidence="10" id="KW-1185">Reference proteome</keyword>
<evidence type="ECO:0000256" key="2">
    <source>
        <dbReference type="ARBA" id="ARBA00022695"/>
    </source>
</evidence>
<keyword evidence="4" id="KW-0255">Endonuclease</keyword>
<keyword evidence="7" id="KW-0175">Coiled coil</keyword>
<dbReference type="Pfam" id="PF17917">
    <property type="entry name" value="RT_RNaseH"/>
    <property type="match status" value="1"/>
</dbReference>
<keyword evidence="2" id="KW-0548">Nucleotidyltransferase</keyword>
<evidence type="ECO:0000313" key="10">
    <source>
        <dbReference type="Proteomes" id="UP001289374"/>
    </source>
</evidence>
<evidence type="ECO:0000313" key="9">
    <source>
        <dbReference type="EMBL" id="KAK4409567.1"/>
    </source>
</evidence>
<evidence type="ECO:0000256" key="4">
    <source>
        <dbReference type="ARBA" id="ARBA00022759"/>
    </source>
</evidence>
<evidence type="ECO:0000256" key="5">
    <source>
        <dbReference type="ARBA" id="ARBA00022801"/>
    </source>
</evidence>
<dbReference type="Proteomes" id="UP001289374">
    <property type="component" value="Unassembled WGS sequence"/>
</dbReference>
<evidence type="ECO:0000256" key="6">
    <source>
        <dbReference type="ARBA" id="ARBA00022918"/>
    </source>
</evidence>
<evidence type="ECO:0000259" key="8">
    <source>
        <dbReference type="Pfam" id="PF17917"/>
    </source>
</evidence>
<dbReference type="SUPFAM" id="SSF56672">
    <property type="entry name" value="DNA/RNA polymerases"/>
    <property type="match status" value="1"/>
</dbReference>
<keyword evidence="1" id="KW-0808">Transferase</keyword>
<accession>A0AAE1XCU0</accession>
<reference evidence="9" key="1">
    <citation type="submission" date="2020-06" db="EMBL/GenBank/DDBJ databases">
        <authorList>
            <person name="Li T."/>
            <person name="Hu X."/>
            <person name="Zhang T."/>
            <person name="Song X."/>
            <person name="Zhang H."/>
            <person name="Dai N."/>
            <person name="Sheng W."/>
            <person name="Hou X."/>
            <person name="Wei L."/>
        </authorList>
    </citation>
    <scope>NUCLEOTIDE SEQUENCE</scope>
    <source>
        <strain evidence="9">K16</strain>
        <tissue evidence="9">Leaf</tissue>
    </source>
</reference>
<sequence length="174" mass="20608">MLNYLTYDKELYVLARVLETWQHYFWLKEFVIHSDHEALKRIKSQTSLINDMDKENTFGWCNGTFWREQENMDGKKHAEFVKQLHEKAKNNIEKMTQQYMTHLEESRATHFQEGEDDMNLEDKQVAVNDQAQVEKDLTIENGPMTKGRLKKLKMEGASVESNQTFRNTCDVIRG</sequence>
<dbReference type="InterPro" id="IPR043502">
    <property type="entry name" value="DNA/RNA_pol_sf"/>
</dbReference>